<evidence type="ECO:0000313" key="2">
    <source>
        <dbReference type="EMBL" id="KAH7318400.1"/>
    </source>
</evidence>
<dbReference type="EMBL" id="JAGPNK010000007">
    <property type="protein sequence ID" value="KAH7318400.1"/>
    <property type="molecule type" value="Genomic_DNA"/>
</dbReference>
<accession>A0A8K0WRU1</accession>
<dbReference type="OrthoDB" id="5244495at2759"/>
<gene>
    <name evidence="2" type="ORF">B0I35DRAFT_512026</name>
</gene>
<proteinExistence type="predicted"/>
<feature type="region of interest" description="Disordered" evidence="1">
    <location>
        <begin position="84"/>
        <end position="138"/>
    </location>
</feature>
<name>A0A8K0WRU1_9HYPO</name>
<comment type="caution">
    <text evidence="2">The sequence shown here is derived from an EMBL/GenBank/DDBJ whole genome shotgun (WGS) entry which is preliminary data.</text>
</comment>
<evidence type="ECO:0000313" key="3">
    <source>
        <dbReference type="Proteomes" id="UP000813444"/>
    </source>
</evidence>
<keyword evidence="3" id="KW-1185">Reference proteome</keyword>
<dbReference type="Proteomes" id="UP000813444">
    <property type="component" value="Unassembled WGS sequence"/>
</dbReference>
<dbReference type="AlphaFoldDB" id="A0A8K0WRU1"/>
<sequence>MGGKTWSVEEEKYFWTAVIPRSPKAVKVEQRELDWHQCAKMMQKGMGRGSRREYNHNLLFEHYFQNMKVGHRSPKAGRFVQQHKQDIEAETERRKLAGEPLDDRARSRPVKRTARRAKKAKSRRARAEESPPRTAAPPAVLAPITAPAAKEVPDTGRMVPSATFYRQPSFEQTVRLPQTASPSEVPSLRASSISSASMGDIEGQDMEPFAQNYSFAPAVFAPYMLAPAECSARMLPMGYRQ</sequence>
<feature type="compositionally biased region" description="Basic residues" evidence="1">
    <location>
        <begin position="107"/>
        <end position="124"/>
    </location>
</feature>
<organism evidence="2 3">
    <name type="scientific">Stachybotrys elegans</name>
    <dbReference type="NCBI Taxonomy" id="80388"/>
    <lineage>
        <taxon>Eukaryota</taxon>
        <taxon>Fungi</taxon>
        <taxon>Dikarya</taxon>
        <taxon>Ascomycota</taxon>
        <taxon>Pezizomycotina</taxon>
        <taxon>Sordariomycetes</taxon>
        <taxon>Hypocreomycetidae</taxon>
        <taxon>Hypocreales</taxon>
        <taxon>Stachybotryaceae</taxon>
        <taxon>Stachybotrys</taxon>
    </lineage>
</organism>
<reference evidence="2" key="1">
    <citation type="journal article" date="2021" name="Nat. Commun.">
        <title>Genetic determinants of endophytism in the Arabidopsis root mycobiome.</title>
        <authorList>
            <person name="Mesny F."/>
            <person name="Miyauchi S."/>
            <person name="Thiergart T."/>
            <person name="Pickel B."/>
            <person name="Atanasova L."/>
            <person name="Karlsson M."/>
            <person name="Huettel B."/>
            <person name="Barry K.W."/>
            <person name="Haridas S."/>
            <person name="Chen C."/>
            <person name="Bauer D."/>
            <person name="Andreopoulos W."/>
            <person name="Pangilinan J."/>
            <person name="LaButti K."/>
            <person name="Riley R."/>
            <person name="Lipzen A."/>
            <person name="Clum A."/>
            <person name="Drula E."/>
            <person name="Henrissat B."/>
            <person name="Kohler A."/>
            <person name="Grigoriev I.V."/>
            <person name="Martin F.M."/>
            <person name="Hacquard S."/>
        </authorList>
    </citation>
    <scope>NUCLEOTIDE SEQUENCE</scope>
    <source>
        <strain evidence="2">MPI-CAGE-CH-0235</strain>
    </source>
</reference>
<protein>
    <submittedName>
        <fullName evidence="2">Uncharacterized protein</fullName>
    </submittedName>
</protein>
<feature type="compositionally biased region" description="Basic and acidic residues" evidence="1">
    <location>
        <begin position="84"/>
        <end position="106"/>
    </location>
</feature>
<evidence type="ECO:0000256" key="1">
    <source>
        <dbReference type="SAM" id="MobiDB-lite"/>
    </source>
</evidence>